<feature type="region of interest" description="Disordered" evidence="1">
    <location>
        <begin position="580"/>
        <end position="610"/>
    </location>
</feature>
<dbReference type="GO" id="GO:0003723">
    <property type="term" value="F:RNA binding"/>
    <property type="evidence" value="ECO:0007669"/>
    <property type="project" value="TreeGrafter"/>
</dbReference>
<dbReference type="FunCoup" id="A0A409X5S2">
    <property type="interactions" value="167"/>
</dbReference>
<dbReference type="PANTHER" id="PTHR13384:SF19">
    <property type="entry name" value="G PATCH DOMAIN-CONTAINING PROTEIN 1"/>
    <property type="match status" value="1"/>
</dbReference>
<feature type="compositionally biased region" description="Polar residues" evidence="1">
    <location>
        <begin position="652"/>
        <end position="662"/>
    </location>
</feature>
<feature type="domain" description="G-patch" evidence="2">
    <location>
        <begin position="178"/>
        <end position="198"/>
    </location>
</feature>
<dbReference type="InterPro" id="IPR011666">
    <property type="entry name" value="DUF1604"/>
</dbReference>
<dbReference type="OrthoDB" id="20507at2759"/>
<dbReference type="PROSITE" id="PS50174">
    <property type="entry name" value="G_PATCH"/>
    <property type="match status" value="1"/>
</dbReference>
<evidence type="ECO:0000313" key="3">
    <source>
        <dbReference type="EMBL" id="PPQ86106.1"/>
    </source>
</evidence>
<feature type="compositionally biased region" description="Basic and acidic residues" evidence="1">
    <location>
        <begin position="580"/>
        <end position="606"/>
    </location>
</feature>
<dbReference type="Pfam" id="PF07713">
    <property type="entry name" value="DUF1604"/>
    <property type="match status" value="1"/>
</dbReference>
<dbReference type="Proteomes" id="UP000283269">
    <property type="component" value="Unassembled WGS sequence"/>
</dbReference>
<accession>A0A409X5S2</accession>
<dbReference type="AlphaFoldDB" id="A0A409X5S2"/>
<keyword evidence="4" id="KW-1185">Reference proteome</keyword>
<dbReference type="PANTHER" id="PTHR13384">
    <property type="entry name" value="G PATCH DOMAIN-CONTAINING PROTEIN 1"/>
    <property type="match status" value="1"/>
</dbReference>
<dbReference type="GO" id="GO:0005634">
    <property type="term" value="C:nucleus"/>
    <property type="evidence" value="ECO:0007669"/>
    <property type="project" value="TreeGrafter"/>
</dbReference>
<sequence>MTSRLKHKLGEMGVDTSSWKANENFCLIGTPLPPLNKSRDTGEFVPLWKQEVRDEKGRRRLHGAFTGGFSAGYFNTVGSKEGWAPKSFVSSRGERAKKAEARPEDFMDEEDLQDQKDSRNLVDTTEEMDFMGGTQAELQGEGSDKEYAKFFSFHALDSTYLFSPITLALQASMLPAAKDSVGSRILKKMGWRLGHGIGPRISLKQRKIQDALAIDATTGAKYQGTTLNVADDDEEASKHTYAPRDTPVLVVKRKDNSHGLGYTPGMSLNESLGDNTTGSSKGPVLAGGFGLGALNDADEDDLDVYDNNHSSSRRRLAYDHIDGEDDDTVVIGRRAEKRKIASQNTPTPSTSQFFRDGKLVLTGFVLSDEPVAEDRWFPVPEVPSGWTPNPRRLWEKEKENLQVAPPSEDIPLVYVKKPRITANKMSKRGEMLGETPLTSVPAVPRSVFDYMSQKDRERIQTISSSLTRVASTETEAPLLPLSTSVTKLEPHIAQAALRGFQPFTANPSKQARYNTYLQSQASPDGSTPSLKPVPGQNSEEFNKELEDYAKAASLFKPMTGAMAGRFTSAAVVDSGPKIHEGLHTPSHEDIAAKEAQQRKEEEDRVSPKVHAANVGMYGQLTRERKPWQPAKLLCKRFGVKDPNPEPELSTEPVASSSRNAPSFTPGEVPTPQNNNTLPSQTHNGPHDLDDIGLEEDETQDQDTLTYQRPSMDIFKAIFASDDEDSDDENSQENGDEPPVPAPTTNTTNASNGFISARSILEDTPVDIDTFKPKFIPREGKGKQSNDEEKVKEKKERKERKEKKEKKKKEKKNVLVSFEMEEDASEVKQPKDWPKKRRKTPIGSEDKNDQAMWEAKPPAETEAPPIAVPALISDASTSEVGPKGRKRAVDFM</sequence>
<dbReference type="InParanoid" id="A0A409X5S2"/>
<organism evidence="3 4">
    <name type="scientific">Psilocybe cyanescens</name>
    <dbReference type="NCBI Taxonomy" id="93625"/>
    <lineage>
        <taxon>Eukaryota</taxon>
        <taxon>Fungi</taxon>
        <taxon>Dikarya</taxon>
        <taxon>Basidiomycota</taxon>
        <taxon>Agaricomycotina</taxon>
        <taxon>Agaricomycetes</taxon>
        <taxon>Agaricomycetidae</taxon>
        <taxon>Agaricales</taxon>
        <taxon>Agaricineae</taxon>
        <taxon>Strophariaceae</taxon>
        <taxon>Psilocybe</taxon>
    </lineage>
</organism>
<feature type="compositionally biased region" description="Acidic residues" evidence="1">
    <location>
        <begin position="720"/>
        <end position="735"/>
    </location>
</feature>
<name>A0A409X5S2_PSICY</name>
<evidence type="ECO:0000256" key="1">
    <source>
        <dbReference type="SAM" id="MobiDB-lite"/>
    </source>
</evidence>
<evidence type="ECO:0000259" key="2">
    <source>
        <dbReference type="PROSITE" id="PS50174"/>
    </source>
</evidence>
<gene>
    <name evidence="3" type="ORF">CVT25_003673</name>
</gene>
<feature type="region of interest" description="Disordered" evidence="1">
    <location>
        <begin position="88"/>
        <end position="116"/>
    </location>
</feature>
<proteinExistence type="predicted"/>
<evidence type="ECO:0000313" key="4">
    <source>
        <dbReference type="Proteomes" id="UP000283269"/>
    </source>
</evidence>
<feature type="compositionally biased region" description="Polar residues" evidence="1">
    <location>
        <begin position="670"/>
        <end position="683"/>
    </location>
</feature>
<reference evidence="3 4" key="1">
    <citation type="journal article" date="2018" name="Evol. Lett.">
        <title>Horizontal gene cluster transfer increased hallucinogenic mushroom diversity.</title>
        <authorList>
            <person name="Reynolds H.T."/>
            <person name="Vijayakumar V."/>
            <person name="Gluck-Thaler E."/>
            <person name="Korotkin H.B."/>
            <person name="Matheny P.B."/>
            <person name="Slot J.C."/>
        </authorList>
    </citation>
    <scope>NUCLEOTIDE SEQUENCE [LARGE SCALE GENOMIC DNA]</scope>
    <source>
        <strain evidence="3 4">2631</strain>
    </source>
</reference>
<comment type="caution">
    <text evidence="3">The sequence shown here is derived from an EMBL/GenBank/DDBJ whole genome shotgun (WGS) entry which is preliminary data.</text>
</comment>
<feature type="compositionally biased region" description="Basic and acidic residues" evidence="1">
    <location>
        <begin position="768"/>
        <end position="795"/>
    </location>
</feature>
<dbReference type="Pfam" id="PF26093">
    <property type="entry name" value="HTH_TGH"/>
    <property type="match status" value="1"/>
</dbReference>
<dbReference type="GO" id="GO:0006397">
    <property type="term" value="P:mRNA processing"/>
    <property type="evidence" value="ECO:0007669"/>
    <property type="project" value="InterPro"/>
</dbReference>
<dbReference type="STRING" id="93625.A0A409X5S2"/>
<protein>
    <recommendedName>
        <fullName evidence="2">G-patch domain-containing protein</fullName>
    </recommendedName>
</protein>
<feature type="region of interest" description="Disordered" evidence="1">
    <location>
        <begin position="637"/>
        <end position="692"/>
    </location>
</feature>
<feature type="compositionally biased region" description="Basic and acidic residues" evidence="1">
    <location>
        <begin position="92"/>
        <end position="105"/>
    </location>
</feature>
<dbReference type="InterPro" id="IPR000467">
    <property type="entry name" value="G_patch_dom"/>
</dbReference>
<feature type="region of interest" description="Disordered" evidence="1">
    <location>
        <begin position="719"/>
        <end position="891"/>
    </location>
</feature>
<dbReference type="EMBL" id="NHYD01002559">
    <property type="protein sequence ID" value="PPQ86106.1"/>
    <property type="molecule type" value="Genomic_DNA"/>
</dbReference>
<feature type="compositionally biased region" description="Basic residues" evidence="1">
    <location>
        <begin position="796"/>
        <end position="810"/>
    </location>
</feature>
<feature type="region of interest" description="Disordered" evidence="1">
    <location>
        <begin position="519"/>
        <end position="538"/>
    </location>
</feature>
<feature type="compositionally biased region" description="Low complexity" evidence="1">
    <location>
        <begin position="853"/>
        <end position="869"/>
    </location>
</feature>